<dbReference type="Proteomes" id="UP001149954">
    <property type="component" value="Unassembled WGS sequence"/>
</dbReference>
<accession>A0A9X0C7N1</accession>
<feature type="compositionally biased region" description="Low complexity" evidence="1">
    <location>
        <begin position="446"/>
        <end position="456"/>
    </location>
</feature>
<feature type="compositionally biased region" description="Low complexity" evidence="1">
    <location>
        <begin position="418"/>
        <end position="434"/>
    </location>
</feature>
<protein>
    <submittedName>
        <fullName evidence="2">Uncharacterized protein</fullName>
    </submittedName>
</protein>
<feature type="region of interest" description="Disordered" evidence="1">
    <location>
        <begin position="128"/>
        <end position="180"/>
    </location>
</feature>
<sequence length="625" mass="69546">MRLQERQSLQHPAPKHPSLLIIPNSELRSPVALSMSERKKARKRLKVKRWLRSWVFTPLGNVRIKLIKKIERKRCRIVPDSEINRIFFDALNDQYPSRFFRHRSDSQVSSPRRRSVFSDKDNKMLGDWLMSTPPECSRQSSSKRDMNMDNGPLVDKGALAEATKPKYPDPRGSWRGDDHSALRIMNPDLSVLSSDSEKSESNPVSVFEIHRNVYELSAIREMSSAIPAELSGETQTEQFRSSFANFGFGMANISAIKDLPPQLPDLYFAQHRNPRLCCLITSALRNCSPPVLFENGICSCSDSPQKVDPVIPYTHSSDMSRSSIRKAKARVSTAEVLIRHTYNKRNSTLNNWHIPSNIIPRPLKIRKACSVIPHNTQNDALLSIPEDTAHDVATPLHRRPYSLSRKIQHGPLPPLPPETSTSHLPSTLSTPSLSAAKPSSQPPGISSTTHSSSVAASSDILQYPGRPTSMCSGCLAGRHRALYSHPYHHRGDNSPHLGNPLPYQPSPREPTSHPIRGDSLPSSLRPGSQCRHCRTRRSGIISPAELVSPRSLHGSRALNRVSISFSDIAPDSPWAGPVGHMGFYAPSAEDLPLRVETDLIDENVDPSGWGVCLSAGSAAQNRRYR</sequence>
<reference evidence="2" key="2">
    <citation type="journal article" date="2023" name="IMA Fungus">
        <title>Comparative genomic study of the Penicillium genus elucidates a diverse pangenome and 15 lateral gene transfer events.</title>
        <authorList>
            <person name="Petersen C."/>
            <person name="Sorensen T."/>
            <person name="Nielsen M.R."/>
            <person name="Sondergaard T.E."/>
            <person name="Sorensen J.L."/>
            <person name="Fitzpatrick D.A."/>
            <person name="Frisvad J.C."/>
            <person name="Nielsen K.L."/>
        </authorList>
    </citation>
    <scope>NUCLEOTIDE SEQUENCE</scope>
    <source>
        <strain evidence="2">IBT 29495</strain>
    </source>
</reference>
<name>A0A9X0C7N1_9EURO</name>
<evidence type="ECO:0000313" key="2">
    <source>
        <dbReference type="EMBL" id="KAJ5512148.1"/>
    </source>
</evidence>
<feature type="compositionally biased region" description="Basic and acidic residues" evidence="1">
    <location>
        <begin position="163"/>
        <end position="180"/>
    </location>
</feature>
<organism evidence="2 3">
    <name type="scientific">Penicillium fimorum</name>
    <dbReference type="NCBI Taxonomy" id="1882269"/>
    <lineage>
        <taxon>Eukaryota</taxon>
        <taxon>Fungi</taxon>
        <taxon>Dikarya</taxon>
        <taxon>Ascomycota</taxon>
        <taxon>Pezizomycotina</taxon>
        <taxon>Eurotiomycetes</taxon>
        <taxon>Eurotiomycetidae</taxon>
        <taxon>Eurotiales</taxon>
        <taxon>Aspergillaceae</taxon>
        <taxon>Penicillium</taxon>
    </lineage>
</organism>
<dbReference type="EMBL" id="JAPWDS010000002">
    <property type="protein sequence ID" value="KAJ5512148.1"/>
    <property type="molecule type" value="Genomic_DNA"/>
</dbReference>
<dbReference type="OrthoDB" id="4355649at2759"/>
<evidence type="ECO:0000313" key="3">
    <source>
        <dbReference type="Proteomes" id="UP001149954"/>
    </source>
</evidence>
<dbReference type="AlphaFoldDB" id="A0A9X0C7N1"/>
<comment type="caution">
    <text evidence="2">The sequence shown here is derived from an EMBL/GenBank/DDBJ whole genome shotgun (WGS) entry which is preliminary data.</text>
</comment>
<feature type="region of interest" description="Disordered" evidence="1">
    <location>
        <begin position="405"/>
        <end position="456"/>
    </location>
</feature>
<keyword evidence="3" id="KW-1185">Reference proteome</keyword>
<proteinExistence type="predicted"/>
<gene>
    <name evidence="2" type="ORF">N7463_001700</name>
</gene>
<feature type="region of interest" description="Disordered" evidence="1">
    <location>
        <begin position="486"/>
        <end position="530"/>
    </location>
</feature>
<reference evidence="2" key="1">
    <citation type="submission" date="2022-12" db="EMBL/GenBank/DDBJ databases">
        <authorList>
            <person name="Petersen C."/>
        </authorList>
    </citation>
    <scope>NUCLEOTIDE SEQUENCE</scope>
    <source>
        <strain evidence="2">IBT 29495</strain>
    </source>
</reference>
<evidence type="ECO:0000256" key="1">
    <source>
        <dbReference type="SAM" id="MobiDB-lite"/>
    </source>
</evidence>